<evidence type="ECO:0000313" key="6">
    <source>
        <dbReference type="Proteomes" id="UP000727993"/>
    </source>
</evidence>
<comment type="similarity">
    <text evidence="1">Belongs to the D-alanine--D-alanine ligase family.</text>
</comment>
<evidence type="ECO:0000313" key="5">
    <source>
        <dbReference type="EMBL" id="MBK9297991.1"/>
    </source>
</evidence>
<dbReference type="PROSITE" id="PS50975">
    <property type="entry name" value="ATP_GRASP"/>
    <property type="match status" value="1"/>
</dbReference>
<protein>
    <recommendedName>
        <fullName evidence="4">ATP-grasp domain-containing protein</fullName>
    </recommendedName>
</protein>
<evidence type="ECO:0000256" key="2">
    <source>
        <dbReference type="ARBA" id="ARBA00022598"/>
    </source>
</evidence>
<dbReference type="Pfam" id="PF07478">
    <property type="entry name" value="Dala_Dala_lig_C"/>
    <property type="match status" value="1"/>
</dbReference>
<organism evidence="5 6">
    <name type="scientific">Candidatus Neomicrothrix subdominans</name>
    <dbReference type="NCBI Taxonomy" id="2954438"/>
    <lineage>
        <taxon>Bacteria</taxon>
        <taxon>Bacillati</taxon>
        <taxon>Actinomycetota</taxon>
        <taxon>Acidimicrobiia</taxon>
        <taxon>Acidimicrobiales</taxon>
        <taxon>Microthrixaceae</taxon>
        <taxon>Candidatus Neomicrothrix</taxon>
    </lineage>
</organism>
<dbReference type="AlphaFoldDB" id="A0A936NE35"/>
<accession>A0A936NE35</accession>
<dbReference type="GO" id="GO:0009252">
    <property type="term" value="P:peptidoglycan biosynthetic process"/>
    <property type="evidence" value="ECO:0007669"/>
    <property type="project" value="TreeGrafter"/>
</dbReference>
<dbReference type="InterPro" id="IPR011761">
    <property type="entry name" value="ATP-grasp"/>
</dbReference>
<dbReference type="GO" id="GO:0008716">
    <property type="term" value="F:D-alanine-D-alanine ligase activity"/>
    <property type="evidence" value="ECO:0007669"/>
    <property type="project" value="InterPro"/>
</dbReference>
<keyword evidence="2" id="KW-0436">Ligase</keyword>
<dbReference type="GO" id="GO:0046872">
    <property type="term" value="F:metal ion binding"/>
    <property type="evidence" value="ECO:0007669"/>
    <property type="project" value="InterPro"/>
</dbReference>
<proteinExistence type="inferred from homology"/>
<name>A0A936NE35_9ACTN</name>
<dbReference type="GO" id="GO:0005524">
    <property type="term" value="F:ATP binding"/>
    <property type="evidence" value="ECO:0007669"/>
    <property type="project" value="UniProtKB-UniRule"/>
</dbReference>
<evidence type="ECO:0000256" key="3">
    <source>
        <dbReference type="PROSITE-ProRule" id="PRU00409"/>
    </source>
</evidence>
<dbReference type="SUPFAM" id="SSF56059">
    <property type="entry name" value="Glutathione synthetase ATP-binding domain-like"/>
    <property type="match status" value="1"/>
</dbReference>
<dbReference type="EMBL" id="JADJZA010000008">
    <property type="protein sequence ID" value="MBK9297991.1"/>
    <property type="molecule type" value="Genomic_DNA"/>
</dbReference>
<evidence type="ECO:0000256" key="1">
    <source>
        <dbReference type="ARBA" id="ARBA00010871"/>
    </source>
</evidence>
<dbReference type="GO" id="GO:0005829">
    <property type="term" value="C:cytosol"/>
    <property type="evidence" value="ECO:0007669"/>
    <property type="project" value="TreeGrafter"/>
</dbReference>
<dbReference type="Gene3D" id="3.30.470.20">
    <property type="entry name" value="ATP-grasp fold, B domain"/>
    <property type="match status" value="1"/>
</dbReference>
<feature type="domain" description="ATP-grasp" evidence="4">
    <location>
        <begin position="51"/>
        <end position="116"/>
    </location>
</feature>
<sequence>MACSASRPRVSLPGEIVTGAGFCDYEDKYVTSSAELVIPAELPRGDRTGPRLALVAYRALRGADLGQVDFFYESPGGGLLLNEINTMPGFTPASMFPWLWRASGLPCTELIDELVRAWRWAPRTARSADGSQSSLPIVIAFLVGRSARRSHAAAARPDRRGALMAFATLERGRVTTGTPLLTACGTLCRWDQ</sequence>
<dbReference type="PANTHER" id="PTHR23132:SF25">
    <property type="entry name" value="D-ALANINE--D-ALANINE LIGASE A"/>
    <property type="match status" value="1"/>
</dbReference>
<gene>
    <name evidence="5" type="ORF">IPN02_14380</name>
</gene>
<reference evidence="5 6" key="1">
    <citation type="submission" date="2020-10" db="EMBL/GenBank/DDBJ databases">
        <title>Connecting structure to function with the recovery of over 1000 high-quality activated sludge metagenome-assembled genomes encoding full-length rRNA genes using long-read sequencing.</title>
        <authorList>
            <person name="Singleton C.M."/>
            <person name="Petriglieri F."/>
            <person name="Kristensen J.M."/>
            <person name="Kirkegaard R.H."/>
            <person name="Michaelsen T.Y."/>
            <person name="Andersen M.H."/>
            <person name="Karst S.M."/>
            <person name="Dueholm M.S."/>
            <person name="Nielsen P.H."/>
            <person name="Albertsen M."/>
        </authorList>
    </citation>
    <scope>NUCLEOTIDE SEQUENCE [LARGE SCALE GENOMIC DNA]</scope>
    <source>
        <strain evidence="5">Lyne_18-Q3-R50-59_MAXAC.006</strain>
    </source>
</reference>
<dbReference type="Proteomes" id="UP000727993">
    <property type="component" value="Unassembled WGS sequence"/>
</dbReference>
<evidence type="ECO:0000259" key="4">
    <source>
        <dbReference type="PROSITE" id="PS50975"/>
    </source>
</evidence>
<comment type="caution">
    <text evidence="5">The sequence shown here is derived from an EMBL/GenBank/DDBJ whole genome shotgun (WGS) entry which is preliminary data.</text>
</comment>
<keyword evidence="3" id="KW-0067">ATP-binding</keyword>
<keyword evidence="3" id="KW-0547">Nucleotide-binding</keyword>
<dbReference type="PANTHER" id="PTHR23132">
    <property type="entry name" value="D-ALANINE--D-ALANINE LIGASE"/>
    <property type="match status" value="1"/>
</dbReference>
<dbReference type="InterPro" id="IPR011095">
    <property type="entry name" value="Dala_Dala_lig_C"/>
</dbReference>